<dbReference type="NCBIfam" id="TIGR00594">
    <property type="entry name" value="polc"/>
    <property type="match status" value="1"/>
</dbReference>
<evidence type="ECO:0000256" key="2">
    <source>
        <dbReference type="ARBA" id="ARBA00009496"/>
    </source>
</evidence>
<dbReference type="InterPro" id="IPR029460">
    <property type="entry name" value="DNAPol_HHH"/>
</dbReference>
<dbReference type="STRING" id="1121881.SAMN02745225_00089"/>
<dbReference type="Gene3D" id="1.10.150.870">
    <property type="match status" value="1"/>
</dbReference>
<dbReference type="AlphaFoldDB" id="A0A1M4S5T6"/>
<dbReference type="SUPFAM" id="SSF89550">
    <property type="entry name" value="PHP domain-like"/>
    <property type="match status" value="1"/>
</dbReference>
<keyword evidence="12" id="KW-1185">Reference proteome</keyword>
<keyword evidence="7" id="KW-0235">DNA replication</keyword>
<dbReference type="EMBL" id="FQUL01000001">
    <property type="protein sequence ID" value="SHE27572.1"/>
    <property type="molecule type" value="Genomic_DNA"/>
</dbReference>
<dbReference type="InterPro" id="IPR004805">
    <property type="entry name" value="DnaE2/DnaE/PolC"/>
</dbReference>
<dbReference type="GO" id="GO:0006260">
    <property type="term" value="P:DNA replication"/>
    <property type="evidence" value="ECO:0007669"/>
    <property type="project" value="UniProtKB-KW"/>
</dbReference>
<dbReference type="RefSeq" id="WP_072787654.1">
    <property type="nucleotide sequence ID" value="NZ_FQUL01000001.1"/>
</dbReference>
<dbReference type="Pfam" id="PF02811">
    <property type="entry name" value="PHP"/>
    <property type="match status" value="1"/>
</dbReference>
<feature type="domain" description="Polymerase/histidinol phosphatase N-terminal" evidence="10">
    <location>
        <begin position="7"/>
        <end position="74"/>
    </location>
</feature>
<dbReference type="Gene3D" id="1.10.10.1600">
    <property type="entry name" value="Bacterial DNA polymerase III alpha subunit, thumb domain"/>
    <property type="match status" value="1"/>
</dbReference>
<evidence type="ECO:0000256" key="6">
    <source>
        <dbReference type="ARBA" id="ARBA00022695"/>
    </source>
</evidence>
<dbReference type="GO" id="GO:0005737">
    <property type="term" value="C:cytoplasm"/>
    <property type="evidence" value="ECO:0007669"/>
    <property type="project" value="UniProtKB-SubCell"/>
</dbReference>
<evidence type="ECO:0000256" key="1">
    <source>
        <dbReference type="ARBA" id="ARBA00004496"/>
    </source>
</evidence>
<dbReference type="Pfam" id="PF01336">
    <property type="entry name" value="tRNA_anti-codon"/>
    <property type="match status" value="1"/>
</dbReference>
<dbReference type="CDD" id="cd12113">
    <property type="entry name" value="PHP_PolIIIA_DnaE3"/>
    <property type="match status" value="1"/>
</dbReference>
<dbReference type="GO" id="GO:0003676">
    <property type="term" value="F:nucleic acid binding"/>
    <property type="evidence" value="ECO:0007669"/>
    <property type="project" value="InterPro"/>
</dbReference>
<evidence type="ECO:0000256" key="4">
    <source>
        <dbReference type="ARBA" id="ARBA00019114"/>
    </source>
</evidence>
<dbReference type="Pfam" id="PF14579">
    <property type="entry name" value="HHH_6"/>
    <property type="match status" value="1"/>
</dbReference>
<protein>
    <recommendedName>
        <fullName evidence="4">DNA polymerase III subunit alpha</fullName>
        <ecNumber evidence="3">2.7.7.7</ecNumber>
    </recommendedName>
</protein>
<dbReference type="InterPro" id="IPR016195">
    <property type="entry name" value="Pol/histidinol_Pase-like"/>
</dbReference>
<keyword evidence="6" id="KW-0548">Nucleotidyltransferase</keyword>
<evidence type="ECO:0000256" key="9">
    <source>
        <dbReference type="ARBA" id="ARBA00049244"/>
    </source>
</evidence>
<dbReference type="InterPro" id="IPR004365">
    <property type="entry name" value="NA-bd_OB_tRNA"/>
</dbReference>
<dbReference type="OrthoDB" id="9803237at2"/>
<dbReference type="PANTHER" id="PTHR32294">
    <property type="entry name" value="DNA POLYMERASE III SUBUNIT ALPHA"/>
    <property type="match status" value="1"/>
</dbReference>
<dbReference type="InterPro" id="IPR003141">
    <property type="entry name" value="Pol/His_phosphatase_N"/>
</dbReference>
<evidence type="ECO:0000256" key="5">
    <source>
        <dbReference type="ARBA" id="ARBA00022679"/>
    </source>
</evidence>
<sequence length="1187" mass="132317">MGSDSFVHLHTHTEYSMLDGAARVKDLMKAVSADSQPALAITDHGNMYGVLDFYKSARSFGINPIIGIEAYMAQEHRSERPTRRGRIDDGGGEGEGGEKLYYHLILLAENNTGYKNLVQLSSLAYLEGYYYKPRIDWELLERYHEGLIATTGCLGGLVLQSLLRDDFEGAKKIAGRLQDIFGRENLFIELQDHGIIEQRRTNPQLIEIAKALGAPLVATNDSHYTKREDAVVHDALLCVQTGARLSDEKRFRFEGEEHYLKSALEMRELFREVPEACDNTLAIAERCNVEIEFGHPKLPEFEVPIQFQSDSYESSASAFLRHLTMEGAKARYGDPVPQEVLDRIEYELRVISDMGFSAYFLVVGDLIAHAKSSGIRVGPGRGSAAGCCVAYCLRIVDLDPIKYDLLFERFLNPGRKQMPDIDMDFDERFRSEMIRYASERYGSDHVAQIVTFSTIKARAAVRDASRVLALPYSIGDKIAKAMPPLILGRDTPLAACLEPQDGYEDGYKMAAELREMVANDPDVAKVVGLAKGLEGLRRQDGIHAAAVVITNEPLTEYLPIQRKPDPGVDPELAPIVTQYEMHGVEELGLLKMDFLGLRTLSVIERALDVIEASTGVRPDLDHIPLDDPKTFAMLQRADTIGVFQLEGGPMRTLVRSLAPTEFRDVAALIALYRPGPMAANMHNDYADRKNGRKEIEYLHPDLEPILGDTYGLMIYQESVMRVAQRFAGYSLEEADNLRKACGKKIRALIAAEREKFVKGCIDTGYGEELGTALFDIIEPFADYAFNKSHSYGYGLVTYQTAWLKANYTVQYLAALLTSVKDDKDKTALYLNEASAQGIEVLVPDVNASMADFTVVKTQDEKLGISFGLAAIRNVGEALVSLIVGEREANGPYQSFADFVMRSDPVVLNKRAVESLIKAGAFDSLGSSRKGLLNVYESAISKALDMKRQAAKGVFSLFDPIDEDDKFIPTLEIEIPREEWGQKELLAYEKEMLGLYVSNHPLKGYEEVLRRSASTTIHSLKEQVESGSKEEIVTVAGIATALSRRYTKRGELMANFVLEDLESQIDVFVFPKTMAEFSHILEEDTAYLVKGKLDTREEEAKLVAVELKVLELNQEIPPVVQRISLSKVQASLESLERLKSLIVEHKGDIPLRLSVDDKVFLLDKEFWVDGSPNFVGAVRELFGAQSFA</sequence>
<dbReference type="SMART" id="SM00481">
    <property type="entry name" value="POLIIIAc"/>
    <property type="match status" value="1"/>
</dbReference>
<name>A0A1M4S5T6_9ACTN</name>
<dbReference type="Pfam" id="PF17657">
    <property type="entry name" value="DNA_pol3_finger"/>
    <property type="match status" value="1"/>
</dbReference>
<evidence type="ECO:0000313" key="11">
    <source>
        <dbReference type="EMBL" id="SHE27572.1"/>
    </source>
</evidence>
<comment type="catalytic activity">
    <reaction evidence="9">
        <text>DNA(n) + a 2'-deoxyribonucleoside 5'-triphosphate = DNA(n+1) + diphosphate</text>
        <dbReference type="Rhea" id="RHEA:22508"/>
        <dbReference type="Rhea" id="RHEA-COMP:17339"/>
        <dbReference type="Rhea" id="RHEA-COMP:17340"/>
        <dbReference type="ChEBI" id="CHEBI:33019"/>
        <dbReference type="ChEBI" id="CHEBI:61560"/>
        <dbReference type="ChEBI" id="CHEBI:173112"/>
        <dbReference type="EC" id="2.7.7.7"/>
    </reaction>
</comment>
<dbReference type="Pfam" id="PF07733">
    <property type="entry name" value="DNA_pol3_alpha"/>
    <property type="match status" value="1"/>
</dbReference>
<organism evidence="11 12">
    <name type="scientific">Ferrithrix thermotolerans DSM 19514</name>
    <dbReference type="NCBI Taxonomy" id="1121881"/>
    <lineage>
        <taxon>Bacteria</taxon>
        <taxon>Bacillati</taxon>
        <taxon>Actinomycetota</taxon>
        <taxon>Acidimicrobiia</taxon>
        <taxon>Acidimicrobiales</taxon>
        <taxon>Acidimicrobiaceae</taxon>
        <taxon>Ferrithrix</taxon>
    </lineage>
</organism>
<dbReference type="NCBIfam" id="NF005298">
    <property type="entry name" value="PRK06826.1"/>
    <property type="match status" value="1"/>
</dbReference>
<evidence type="ECO:0000256" key="8">
    <source>
        <dbReference type="ARBA" id="ARBA00022932"/>
    </source>
</evidence>
<evidence type="ECO:0000256" key="3">
    <source>
        <dbReference type="ARBA" id="ARBA00012417"/>
    </source>
</evidence>
<evidence type="ECO:0000313" key="12">
    <source>
        <dbReference type="Proteomes" id="UP000184295"/>
    </source>
</evidence>
<dbReference type="InterPro" id="IPR011708">
    <property type="entry name" value="DNA_pol3_alpha_NTPase_dom"/>
</dbReference>
<dbReference type="InterPro" id="IPR004013">
    <property type="entry name" value="PHP_dom"/>
</dbReference>
<reference evidence="12" key="1">
    <citation type="submission" date="2016-11" db="EMBL/GenBank/DDBJ databases">
        <authorList>
            <person name="Varghese N."/>
            <person name="Submissions S."/>
        </authorList>
    </citation>
    <scope>NUCLEOTIDE SEQUENCE [LARGE SCALE GENOMIC DNA]</scope>
    <source>
        <strain evidence="12">DSM 19514</strain>
    </source>
</reference>
<dbReference type="EC" id="2.7.7.7" evidence="3"/>
<dbReference type="PANTHER" id="PTHR32294:SF0">
    <property type="entry name" value="DNA POLYMERASE III SUBUNIT ALPHA"/>
    <property type="match status" value="1"/>
</dbReference>
<dbReference type="GO" id="GO:0008408">
    <property type="term" value="F:3'-5' exonuclease activity"/>
    <property type="evidence" value="ECO:0007669"/>
    <property type="project" value="InterPro"/>
</dbReference>
<dbReference type="Proteomes" id="UP000184295">
    <property type="component" value="Unassembled WGS sequence"/>
</dbReference>
<comment type="similarity">
    <text evidence="2">Belongs to the DNA polymerase type-C family. DnaE subfamily.</text>
</comment>
<dbReference type="InterPro" id="IPR041931">
    <property type="entry name" value="DNA_pol3_alpha_thumb_dom"/>
</dbReference>
<evidence type="ECO:0000259" key="10">
    <source>
        <dbReference type="SMART" id="SM00481"/>
    </source>
</evidence>
<dbReference type="CDD" id="cd04485">
    <property type="entry name" value="DnaE_OBF"/>
    <property type="match status" value="1"/>
</dbReference>
<keyword evidence="8" id="KW-0239">DNA-directed DNA polymerase</keyword>
<dbReference type="GO" id="GO:0003887">
    <property type="term" value="F:DNA-directed DNA polymerase activity"/>
    <property type="evidence" value="ECO:0007669"/>
    <property type="project" value="UniProtKB-KW"/>
</dbReference>
<evidence type="ECO:0000256" key="7">
    <source>
        <dbReference type="ARBA" id="ARBA00022705"/>
    </source>
</evidence>
<accession>A0A1M4S5T6</accession>
<proteinExistence type="inferred from homology"/>
<gene>
    <name evidence="11" type="ORF">SAMN02745225_00089</name>
</gene>
<dbReference type="Gene3D" id="3.20.20.140">
    <property type="entry name" value="Metal-dependent hydrolases"/>
    <property type="match status" value="1"/>
</dbReference>
<keyword evidence="5" id="KW-0808">Transferase</keyword>
<dbReference type="NCBIfam" id="NF004226">
    <property type="entry name" value="PRK05673.1"/>
    <property type="match status" value="1"/>
</dbReference>
<dbReference type="InterPro" id="IPR040982">
    <property type="entry name" value="DNA_pol3_finger"/>
</dbReference>
<comment type="subcellular location">
    <subcellularLocation>
        <location evidence="1">Cytoplasm</location>
    </subcellularLocation>
</comment>